<keyword evidence="9" id="KW-1185">Reference proteome</keyword>
<keyword evidence="3 6" id="KW-0812">Transmembrane</keyword>
<name>A0ABN2QA69_9ACTN</name>
<feature type="transmembrane region" description="Helical" evidence="6">
    <location>
        <begin position="94"/>
        <end position="122"/>
    </location>
</feature>
<dbReference type="EMBL" id="BAAAPB010000001">
    <property type="protein sequence ID" value="GAA1946603.1"/>
    <property type="molecule type" value="Genomic_DNA"/>
</dbReference>
<keyword evidence="4 6" id="KW-1133">Transmembrane helix</keyword>
<keyword evidence="5 6" id="KW-0472">Membrane</keyword>
<feature type="transmembrane region" description="Helical" evidence="6">
    <location>
        <begin position="261"/>
        <end position="282"/>
    </location>
</feature>
<evidence type="ECO:0000256" key="5">
    <source>
        <dbReference type="ARBA" id="ARBA00023136"/>
    </source>
</evidence>
<feature type="transmembrane region" description="Helical" evidence="6">
    <location>
        <begin position="62"/>
        <end position="82"/>
    </location>
</feature>
<dbReference type="Pfam" id="PF07690">
    <property type="entry name" value="MFS_1"/>
    <property type="match status" value="1"/>
</dbReference>
<evidence type="ECO:0000256" key="3">
    <source>
        <dbReference type="ARBA" id="ARBA00022692"/>
    </source>
</evidence>
<dbReference type="PANTHER" id="PTHR23513">
    <property type="entry name" value="INTEGRAL MEMBRANE EFFLUX PROTEIN-RELATED"/>
    <property type="match status" value="1"/>
</dbReference>
<evidence type="ECO:0000313" key="8">
    <source>
        <dbReference type="EMBL" id="GAA1946603.1"/>
    </source>
</evidence>
<keyword evidence="2" id="KW-1003">Cell membrane</keyword>
<feature type="transmembrane region" description="Helical" evidence="6">
    <location>
        <begin position="383"/>
        <end position="401"/>
    </location>
</feature>
<evidence type="ECO:0000256" key="1">
    <source>
        <dbReference type="ARBA" id="ARBA00004651"/>
    </source>
</evidence>
<dbReference type="CDD" id="cd06173">
    <property type="entry name" value="MFS_MefA_like"/>
    <property type="match status" value="1"/>
</dbReference>
<feature type="domain" description="Major facilitator superfamily (MFS) profile" evidence="7">
    <location>
        <begin position="21"/>
        <end position="406"/>
    </location>
</feature>
<dbReference type="SUPFAM" id="SSF103473">
    <property type="entry name" value="MFS general substrate transporter"/>
    <property type="match status" value="1"/>
</dbReference>
<evidence type="ECO:0000256" key="2">
    <source>
        <dbReference type="ARBA" id="ARBA00022475"/>
    </source>
</evidence>
<feature type="transmembrane region" description="Helical" evidence="6">
    <location>
        <begin position="231"/>
        <end position="255"/>
    </location>
</feature>
<organism evidence="8 9">
    <name type="scientific">Nocardioides panacihumi</name>
    <dbReference type="NCBI Taxonomy" id="400774"/>
    <lineage>
        <taxon>Bacteria</taxon>
        <taxon>Bacillati</taxon>
        <taxon>Actinomycetota</taxon>
        <taxon>Actinomycetes</taxon>
        <taxon>Propionibacteriales</taxon>
        <taxon>Nocardioidaceae</taxon>
        <taxon>Nocardioides</taxon>
    </lineage>
</organism>
<dbReference type="PROSITE" id="PS50850">
    <property type="entry name" value="MFS"/>
    <property type="match status" value="1"/>
</dbReference>
<evidence type="ECO:0000256" key="4">
    <source>
        <dbReference type="ARBA" id="ARBA00022989"/>
    </source>
</evidence>
<evidence type="ECO:0000256" key="6">
    <source>
        <dbReference type="SAM" id="Phobius"/>
    </source>
</evidence>
<accession>A0ABN2QA69</accession>
<gene>
    <name evidence="8" type="ORF">GCM10009798_02000</name>
</gene>
<evidence type="ECO:0000259" key="7">
    <source>
        <dbReference type="PROSITE" id="PS50850"/>
    </source>
</evidence>
<dbReference type="PANTHER" id="PTHR23513:SF6">
    <property type="entry name" value="MAJOR FACILITATOR SUPERFAMILY ASSOCIATED DOMAIN-CONTAINING PROTEIN"/>
    <property type="match status" value="1"/>
</dbReference>
<proteinExistence type="predicted"/>
<dbReference type="Proteomes" id="UP001500571">
    <property type="component" value="Unassembled WGS sequence"/>
</dbReference>
<feature type="transmembrane region" description="Helical" evidence="6">
    <location>
        <begin position="358"/>
        <end position="377"/>
    </location>
</feature>
<comment type="caution">
    <text evidence="8">The sequence shown here is derived from an EMBL/GenBank/DDBJ whole genome shotgun (WGS) entry which is preliminary data.</text>
</comment>
<sequence length="430" mass="45106">MSCATYGADMTGFRSLSRNHDFTVLWVGQTISDLGSRVSTFVFPLLAYALTGSAMWSAAAEAAYLLGLAGMLLPSGVLADRYDRLRIMRLSSAIGAVLYASLVVAGALGVLTIVQLLAVALATGVVGGLFSPAETSAIRTVVATDDLPTALSQQQARQHVAGLLGAPLGGLLFGLTRWAPFVFDALSYAVAWVFLGRIRADLSAKPGPARRPLQDLTEGARFTWSHPFLRVILVWSPLVNLTMNALFFVAILRLIQAGTAPTAIALVEVIGGVCGIVGAIFAPWLIDRMPTGRLTLAVVWSMLPVMLPMAFWNTPLVIAAALGVILLLNPAGNAGTGSYRMAITPPELIGRVQSAMQFTSMVTMPLAPVLAGALLAWLGGRDAILALGVLTAVVALIPTLSRSVRSLPRPSEWVTLESAPGVPAETVAAA</sequence>
<reference evidence="8 9" key="1">
    <citation type="journal article" date="2019" name="Int. J. Syst. Evol. Microbiol.">
        <title>The Global Catalogue of Microorganisms (GCM) 10K type strain sequencing project: providing services to taxonomists for standard genome sequencing and annotation.</title>
        <authorList>
            <consortium name="The Broad Institute Genomics Platform"/>
            <consortium name="The Broad Institute Genome Sequencing Center for Infectious Disease"/>
            <person name="Wu L."/>
            <person name="Ma J."/>
        </authorList>
    </citation>
    <scope>NUCLEOTIDE SEQUENCE [LARGE SCALE GENOMIC DNA]</scope>
    <source>
        <strain evidence="8 9">JCM 15309</strain>
    </source>
</reference>
<comment type="subcellular location">
    <subcellularLocation>
        <location evidence="1">Cell membrane</location>
        <topology evidence="1">Multi-pass membrane protein</topology>
    </subcellularLocation>
</comment>
<dbReference type="InterPro" id="IPR036259">
    <property type="entry name" value="MFS_trans_sf"/>
</dbReference>
<feature type="transmembrane region" description="Helical" evidence="6">
    <location>
        <begin position="318"/>
        <end position="337"/>
    </location>
</feature>
<protein>
    <submittedName>
        <fullName evidence="8">MFS transporter</fullName>
    </submittedName>
</protein>
<evidence type="ECO:0000313" key="9">
    <source>
        <dbReference type="Proteomes" id="UP001500571"/>
    </source>
</evidence>
<dbReference type="InterPro" id="IPR020846">
    <property type="entry name" value="MFS_dom"/>
</dbReference>
<dbReference type="InterPro" id="IPR011701">
    <property type="entry name" value="MFS"/>
</dbReference>
<dbReference type="Gene3D" id="1.20.1250.20">
    <property type="entry name" value="MFS general substrate transporter like domains"/>
    <property type="match status" value="1"/>
</dbReference>